<accession>A0A7W8HWE3</accession>
<evidence type="ECO:0000313" key="1">
    <source>
        <dbReference type="EMBL" id="MBB5291109.1"/>
    </source>
</evidence>
<sequence>MMNTLFASAACVALLAACNERGASPAIDKAQYMAAAPVGRASAATLGANTVSAYVPNGTPRSGDWRR</sequence>
<evidence type="ECO:0000313" key="2">
    <source>
        <dbReference type="Proteomes" id="UP000566663"/>
    </source>
</evidence>
<comment type="caution">
    <text evidence="1">The sequence shown here is derived from an EMBL/GenBank/DDBJ whole genome shotgun (WGS) entry which is preliminary data.</text>
</comment>
<dbReference type="EMBL" id="JACHFZ010000001">
    <property type="protein sequence ID" value="MBB5291109.1"/>
    <property type="molecule type" value="Genomic_DNA"/>
</dbReference>
<reference evidence="1 2" key="1">
    <citation type="submission" date="2020-08" db="EMBL/GenBank/DDBJ databases">
        <title>Genomic Encyclopedia of Type Strains, Phase IV (KMG-IV): sequencing the most valuable type-strain genomes for metagenomic binning, comparative biology and taxonomic classification.</title>
        <authorList>
            <person name="Goeker M."/>
        </authorList>
    </citation>
    <scope>NUCLEOTIDE SEQUENCE [LARGE SCALE GENOMIC DNA]</scope>
    <source>
        <strain evidence="1 2">DSM 25335</strain>
    </source>
</reference>
<gene>
    <name evidence="1" type="ORF">HNQ67_000605</name>
</gene>
<keyword evidence="2" id="KW-1185">Reference proteome</keyword>
<dbReference type="RefSeq" id="WP_246347411.1">
    <property type="nucleotide sequence ID" value="NZ_BAAAFF010000004.1"/>
</dbReference>
<proteinExistence type="predicted"/>
<name>A0A7W8HWE3_9CAUL</name>
<organism evidence="1 2">
    <name type="scientific">Brevundimonas basaltis</name>
    <dbReference type="NCBI Taxonomy" id="472166"/>
    <lineage>
        <taxon>Bacteria</taxon>
        <taxon>Pseudomonadati</taxon>
        <taxon>Pseudomonadota</taxon>
        <taxon>Alphaproteobacteria</taxon>
        <taxon>Caulobacterales</taxon>
        <taxon>Caulobacteraceae</taxon>
        <taxon>Brevundimonas</taxon>
    </lineage>
</organism>
<protein>
    <submittedName>
        <fullName evidence="1">Uncharacterized protein</fullName>
    </submittedName>
</protein>
<dbReference type="Proteomes" id="UP000566663">
    <property type="component" value="Unassembled WGS sequence"/>
</dbReference>
<dbReference type="AlphaFoldDB" id="A0A7W8HWE3"/>